<keyword evidence="2 4" id="KW-1133">Transmembrane helix</keyword>
<gene>
    <name evidence="5" type="ORF">BCR36DRAFT_375815</name>
</gene>
<keyword evidence="6" id="KW-1185">Reference proteome</keyword>
<dbReference type="InterPro" id="IPR036640">
    <property type="entry name" value="ABC1_TM_sf"/>
</dbReference>
<dbReference type="Gene3D" id="1.20.1560.10">
    <property type="entry name" value="ABC transporter type 1, transmembrane domain"/>
    <property type="match status" value="1"/>
</dbReference>
<organism evidence="5 6">
    <name type="scientific">Piromyces finnis</name>
    <dbReference type="NCBI Taxonomy" id="1754191"/>
    <lineage>
        <taxon>Eukaryota</taxon>
        <taxon>Fungi</taxon>
        <taxon>Fungi incertae sedis</taxon>
        <taxon>Chytridiomycota</taxon>
        <taxon>Chytridiomycota incertae sedis</taxon>
        <taxon>Neocallimastigomycetes</taxon>
        <taxon>Neocallimastigales</taxon>
        <taxon>Neocallimastigaceae</taxon>
        <taxon>Piromyces</taxon>
    </lineage>
</organism>
<evidence type="ECO:0000256" key="2">
    <source>
        <dbReference type="ARBA" id="ARBA00022989"/>
    </source>
</evidence>
<evidence type="ECO:0000256" key="1">
    <source>
        <dbReference type="ARBA" id="ARBA00022692"/>
    </source>
</evidence>
<name>A0A1Y1UCU2_9FUNG</name>
<proteinExistence type="predicted"/>
<accession>A0A1Y1UCU2</accession>
<dbReference type="EMBL" id="MCFH01000168">
    <property type="protein sequence ID" value="ORX35819.1"/>
    <property type="molecule type" value="Genomic_DNA"/>
</dbReference>
<feature type="transmembrane region" description="Helical" evidence="4">
    <location>
        <begin position="103"/>
        <end position="122"/>
    </location>
</feature>
<feature type="transmembrane region" description="Helical" evidence="4">
    <location>
        <begin position="40"/>
        <end position="62"/>
    </location>
</feature>
<sequence>MNSDTNEQSESEDEDEDEEIIVYYRPLNENFDRTISISKIAVTFIISLHIFDLFGILSNIFLKNESSSGIDIKLPLNFIFVFTIPIIAWCLSIPFYFIKDWKFKFQMTIHGFWIWSFILMVFEGYTRKIYNSHKDELSNESRLFMNAPGFSARHRDENYRDRNRPSWRTLKFWSNTPIPDISVTTNEKYKLPNTVGEFYQKFKKLIPFIWPCGRENLSLQILIILCVIILIIGRVVNVFVPIQYKRIINSFGNLSKGGLGVYFGKEAGDDTPASVPYKDYFCLYS</sequence>
<evidence type="ECO:0000313" key="6">
    <source>
        <dbReference type="Proteomes" id="UP000193719"/>
    </source>
</evidence>
<keyword evidence="1 4" id="KW-0812">Transmembrane</keyword>
<feature type="transmembrane region" description="Helical" evidence="4">
    <location>
        <begin position="74"/>
        <end position="97"/>
    </location>
</feature>
<reference evidence="5 6" key="1">
    <citation type="submission" date="2016-08" db="EMBL/GenBank/DDBJ databases">
        <title>Genomes of anaerobic fungi encode conserved fungal cellulosomes for biomass hydrolysis.</title>
        <authorList>
            <consortium name="DOE Joint Genome Institute"/>
            <person name="Haitjema C.H."/>
            <person name="Gilmore S.P."/>
            <person name="Henske J.K."/>
            <person name="Solomon K.V."/>
            <person name="De Groot R."/>
            <person name="Kuo A."/>
            <person name="Mondo S.J."/>
            <person name="Salamov A.A."/>
            <person name="Labutti K."/>
            <person name="Zhao Z."/>
            <person name="Chiniquy J."/>
            <person name="Barry K."/>
            <person name="Brewer H.M."/>
            <person name="Purvine S.O."/>
            <person name="Wright A.T."/>
            <person name="Boxma B."/>
            <person name="Van Alen T."/>
            <person name="Hackstein J.H."/>
            <person name="Baker S.E."/>
            <person name="Grigoriev I.V."/>
            <person name="O'Malley M.A."/>
        </authorList>
    </citation>
    <scope>NUCLEOTIDE SEQUENCE [LARGE SCALE GENOMIC DNA]</scope>
    <source>
        <strain evidence="6">finn</strain>
    </source>
</reference>
<protein>
    <submittedName>
        <fullName evidence="5">Uncharacterized protein</fullName>
    </submittedName>
</protein>
<dbReference type="AlphaFoldDB" id="A0A1Y1UCU2"/>
<feature type="transmembrane region" description="Helical" evidence="4">
    <location>
        <begin position="221"/>
        <end position="240"/>
    </location>
</feature>
<comment type="caution">
    <text evidence="5">The sequence shown here is derived from an EMBL/GenBank/DDBJ whole genome shotgun (WGS) entry which is preliminary data.</text>
</comment>
<dbReference type="STRING" id="1754191.A0A1Y1UCU2"/>
<evidence type="ECO:0000256" key="4">
    <source>
        <dbReference type="SAM" id="Phobius"/>
    </source>
</evidence>
<evidence type="ECO:0000256" key="3">
    <source>
        <dbReference type="ARBA" id="ARBA00023136"/>
    </source>
</evidence>
<dbReference type="GO" id="GO:0016020">
    <property type="term" value="C:membrane"/>
    <property type="evidence" value="ECO:0007669"/>
    <property type="project" value="InterPro"/>
</dbReference>
<reference evidence="5 6" key="2">
    <citation type="submission" date="2016-08" db="EMBL/GenBank/DDBJ databases">
        <title>Pervasive Adenine N6-methylation of Active Genes in Fungi.</title>
        <authorList>
            <consortium name="DOE Joint Genome Institute"/>
            <person name="Mondo S.J."/>
            <person name="Dannebaum R.O."/>
            <person name="Kuo R.C."/>
            <person name="Labutti K."/>
            <person name="Haridas S."/>
            <person name="Kuo A."/>
            <person name="Salamov A."/>
            <person name="Ahrendt S.R."/>
            <person name="Lipzen A."/>
            <person name="Sullivan W."/>
            <person name="Andreopoulos W.B."/>
            <person name="Clum A."/>
            <person name="Lindquist E."/>
            <person name="Daum C."/>
            <person name="Ramamoorthy G.K."/>
            <person name="Gryganskyi A."/>
            <person name="Culley D."/>
            <person name="Magnuson J.K."/>
            <person name="James T.Y."/>
            <person name="O'Malley M.A."/>
            <person name="Stajich J.E."/>
            <person name="Spatafora J.W."/>
            <person name="Visel A."/>
            <person name="Grigoriev I.V."/>
        </authorList>
    </citation>
    <scope>NUCLEOTIDE SEQUENCE [LARGE SCALE GENOMIC DNA]</scope>
    <source>
        <strain evidence="6">finn</strain>
    </source>
</reference>
<dbReference type="Proteomes" id="UP000193719">
    <property type="component" value="Unassembled WGS sequence"/>
</dbReference>
<keyword evidence="3 4" id="KW-0472">Membrane</keyword>
<dbReference type="GO" id="GO:0005524">
    <property type="term" value="F:ATP binding"/>
    <property type="evidence" value="ECO:0007669"/>
    <property type="project" value="InterPro"/>
</dbReference>
<evidence type="ECO:0000313" key="5">
    <source>
        <dbReference type="EMBL" id="ORX35819.1"/>
    </source>
</evidence>